<organism evidence="11 12">
    <name type="scientific">Cutaneotrichosporon spelunceum</name>
    <dbReference type="NCBI Taxonomy" id="1672016"/>
    <lineage>
        <taxon>Eukaryota</taxon>
        <taxon>Fungi</taxon>
        <taxon>Dikarya</taxon>
        <taxon>Basidiomycota</taxon>
        <taxon>Agaricomycotina</taxon>
        <taxon>Tremellomycetes</taxon>
        <taxon>Trichosporonales</taxon>
        <taxon>Trichosporonaceae</taxon>
        <taxon>Cutaneotrichosporon</taxon>
    </lineage>
</organism>
<evidence type="ECO:0000256" key="4">
    <source>
        <dbReference type="ARBA" id="ARBA00022692"/>
    </source>
</evidence>
<evidence type="ECO:0000256" key="5">
    <source>
        <dbReference type="ARBA" id="ARBA00022729"/>
    </source>
</evidence>
<evidence type="ECO:0008006" key="13">
    <source>
        <dbReference type="Google" id="ProtNLM"/>
    </source>
</evidence>
<evidence type="ECO:0000256" key="2">
    <source>
        <dbReference type="ARBA" id="ARBA00004477"/>
    </source>
</evidence>
<dbReference type="InterPro" id="IPR036249">
    <property type="entry name" value="Thioredoxin-like_sf"/>
</dbReference>
<accession>A0AAD3TTT7</accession>
<evidence type="ECO:0000313" key="11">
    <source>
        <dbReference type="EMBL" id="GMK56493.1"/>
    </source>
</evidence>
<reference evidence="11" key="2">
    <citation type="submission" date="2023-06" db="EMBL/GenBank/DDBJ databases">
        <authorList>
            <person name="Kobayashi Y."/>
            <person name="Kayamori A."/>
            <person name="Aoki K."/>
            <person name="Shiwa Y."/>
            <person name="Fujita N."/>
            <person name="Sugita T."/>
            <person name="Iwasaki W."/>
            <person name="Tanaka N."/>
            <person name="Takashima M."/>
        </authorList>
    </citation>
    <scope>NUCLEOTIDE SEQUENCE</scope>
    <source>
        <strain evidence="11">HIS016</strain>
    </source>
</reference>
<reference evidence="11" key="1">
    <citation type="journal article" date="2023" name="BMC Genomics">
        <title>Chromosome-level genome assemblies of Cutaneotrichosporon spp. (Trichosporonales, Basidiomycota) reveal imbalanced evolution between nucleotide sequences and chromosome synteny.</title>
        <authorList>
            <person name="Kobayashi Y."/>
            <person name="Kayamori A."/>
            <person name="Aoki K."/>
            <person name="Shiwa Y."/>
            <person name="Matsutani M."/>
            <person name="Fujita N."/>
            <person name="Sugita T."/>
            <person name="Iwasaki W."/>
            <person name="Tanaka N."/>
            <person name="Takashima M."/>
        </authorList>
    </citation>
    <scope>NUCLEOTIDE SEQUENCE</scope>
    <source>
        <strain evidence="11">HIS016</strain>
    </source>
</reference>
<dbReference type="Proteomes" id="UP001222932">
    <property type="component" value="Unassembled WGS sequence"/>
</dbReference>
<dbReference type="InterPro" id="IPR021149">
    <property type="entry name" value="OligosaccharylTrfase_OST3/OST6"/>
</dbReference>
<evidence type="ECO:0000256" key="10">
    <source>
        <dbReference type="SAM" id="SignalP"/>
    </source>
</evidence>
<evidence type="ECO:0000256" key="7">
    <source>
        <dbReference type="ARBA" id="ARBA00022989"/>
    </source>
</evidence>
<keyword evidence="5 10" id="KW-0732">Signal</keyword>
<feature type="chain" id="PRO_5042035829" description="Dolichyl-diphosphooligosaccharide-protein glycotransferase" evidence="10">
    <location>
        <begin position="17"/>
        <end position="315"/>
    </location>
</feature>
<keyword evidence="8 9" id="KW-0472">Membrane</keyword>
<dbReference type="SUPFAM" id="SSF52833">
    <property type="entry name" value="Thioredoxin-like"/>
    <property type="match status" value="1"/>
</dbReference>
<keyword evidence="12" id="KW-1185">Reference proteome</keyword>
<feature type="transmembrane region" description="Helical" evidence="9">
    <location>
        <begin position="200"/>
        <end position="219"/>
    </location>
</feature>
<dbReference type="Pfam" id="PF04756">
    <property type="entry name" value="OST3_OST6"/>
    <property type="match status" value="1"/>
</dbReference>
<dbReference type="EMBL" id="BTCM01000003">
    <property type="protein sequence ID" value="GMK56493.1"/>
    <property type="molecule type" value="Genomic_DNA"/>
</dbReference>
<evidence type="ECO:0000256" key="1">
    <source>
        <dbReference type="ARBA" id="ARBA00002791"/>
    </source>
</evidence>
<keyword evidence="7 9" id="KW-1133">Transmembrane helix</keyword>
<comment type="caution">
    <text evidence="11">The sequence shown here is derived from an EMBL/GenBank/DDBJ whole genome shotgun (WGS) entry which is preliminary data.</text>
</comment>
<dbReference type="GO" id="GO:0008250">
    <property type="term" value="C:oligosaccharyltransferase complex"/>
    <property type="evidence" value="ECO:0007669"/>
    <property type="project" value="TreeGrafter"/>
</dbReference>
<comment type="similarity">
    <text evidence="3">Belongs to the OST3/OST6 family.</text>
</comment>
<evidence type="ECO:0000256" key="8">
    <source>
        <dbReference type="ARBA" id="ARBA00023136"/>
    </source>
</evidence>
<feature type="transmembrane region" description="Helical" evidence="9">
    <location>
        <begin position="286"/>
        <end position="303"/>
    </location>
</feature>
<protein>
    <recommendedName>
        <fullName evidence="13">Dolichyl-diphosphooligosaccharide-protein glycotransferase</fullName>
    </recommendedName>
</protein>
<gene>
    <name evidence="11" type="primary">OST3</name>
    <name evidence="11" type="ORF">CspeluHIS016_0303330</name>
</gene>
<keyword evidence="6" id="KW-0256">Endoplasmic reticulum</keyword>
<evidence type="ECO:0000256" key="9">
    <source>
        <dbReference type="SAM" id="Phobius"/>
    </source>
</evidence>
<dbReference type="Gene3D" id="3.40.30.10">
    <property type="entry name" value="Glutaredoxin"/>
    <property type="match status" value="1"/>
</dbReference>
<dbReference type="GO" id="GO:0018279">
    <property type="term" value="P:protein N-linked glycosylation via asparagine"/>
    <property type="evidence" value="ECO:0007669"/>
    <property type="project" value="TreeGrafter"/>
</dbReference>
<dbReference type="PANTHER" id="PTHR12692:SF0">
    <property type="entry name" value="GH11935P"/>
    <property type="match status" value="1"/>
</dbReference>
<evidence type="ECO:0000313" key="12">
    <source>
        <dbReference type="Proteomes" id="UP001222932"/>
    </source>
</evidence>
<feature type="transmembrane region" description="Helical" evidence="9">
    <location>
        <begin position="253"/>
        <end position="274"/>
    </location>
</feature>
<dbReference type="PANTHER" id="PTHR12692">
    <property type="entry name" value="DOLICHYL-DIPHOSPHOOLIGOSACCHARIDE--PROTEIN GLYCOSYLTRANSFERASE-RELATED"/>
    <property type="match status" value="1"/>
</dbReference>
<proteinExistence type="inferred from homology"/>
<dbReference type="AlphaFoldDB" id="A0AAD3TTT7"/>
<sequence>MRVTLLSLLALPLAIATDWAASAASSRDGVIQLNTETFNELTAPDREWGATIVLTAMPAGYKCAPCHNFDPIFRTVARSWQRKSKAVRNKHYFAELDFSNGQDVFQRLGLTSAPTVYYYPPAAGENKSAKSNAVNFDLNRAGLSLPPLHTWVKSTTPESFDIYMPKSAVPFILAPLVLAIILYAAYSARKLLVPILTSRIIWGVTVIMLCILFTSGYMWNKIKGAPYVQAGPGGRVSWVAGGYQNQLGIESQVVAVLYGVLALTVIVLSVFIPAQSSPTKQHIGTYLWLALLVVLFSLLIRLFKLKNGGYPFGLF</sequence>
<feature type="signal peptide" evidence="10">
    <location>
        <begin position="1"/>
        <end position="16"/>
    </location>
</feature>
<evidence type="ECO:0000256" key="6">
    <source>
        <dbReference type="ARBA" id="ARBA00022824"/>
    </source>
</evidence>
<feature type="transmembrane region" description="Helical" evidence="9">
    <location>
        <begin position="168"/>
        <end position="188"/>
    </location>
</feature>
<comment type="function">
    <text evidence="1">Subunit of the oligosaccharyl transferase (OST) complex that catalyzes the initial transfer of a defined glycan (Glc(3)Man(9)GlcNAc(2) in eukaryotes) from the lipid carrier dolichol-pyrophosphate to an asparagine residue within an Asn-X-Ser/Thr consensus motif in nascent polypeptide chains, the first step in protein N-glycosylation. N-glycosylation occurs cotranslationally and the complex associates with the Sec61 complex at the channel-forming translocon complex that mediates protein translocation across the endoplasmic reticulum (ER). All subunits are required for a maximal enzyme activity.</text>
</comment>
<keyword evidence="4 9" id="KW-0812">Transmembrane</keyword>
<name>A0AAD3TTT7_9TREE</name>
<evidence type="ECO:0000256" key="3">
    <source>
        <dbReference type="ARBA" id="ARBA00009561"/>
    </source>
</evidence>
<comment type="subcellular location">
    <subcellularLocation>
        <location evidence="2">Endoplasmic reticulum membrane</location>
        <topology evidence="2">Multi-pass membrane protein</topology>
    </subcellularLocation>
</comment>